<dbReference type="AlphaFoldDB" id="A0AAD6X9V1"/>
<organism evidence="2 3">
    <name type="scientific">Mycena alexandri</name>
    <dbReference type="NCBI Taxonomy" id="1745969"/>
    <lineage>
        <taxon>Eukaryota</taxon>
        <taxon>Fungi</taxon>
        <taxon>Dikarya</taxon>
        <taxon>Basidiomycota</taxon>
        <taxon>Agaricomycotina</taxon>
        <taxon>Agaricomycetes</taxon>
        <taxon>Agaricomycetidae</taxon>
        <taxon>Agaricales</taxon>
        <taxon>Marasmiineae</taxon>
        <taxon>Mycenaceae</taxon>
        <taxon>Mycena</taxon>
    </lineage>
</organism>
<feature type="region of interest" description="Disordered" evidence="1">
    <location>
        <begin position="149"/>
        <end position="173"/>
    </location>
</feature>
<accession>A0AAD6X9V1</accession>
<sequence length="173" mass="19277">MAFGLSNYQNGREQLASRTAHATTDVVLPEAFIRRCFLAHPAAPSSTPENRVYRPRVAITGLHAAHLAASMDYRIYLIYGDTLGGIERKWERRSFRSAAEVWSSVYLASTDVLEQGWLYDDPDALYRKQSRLHALRILACALEARGDTSRASPSEMSNISDLPSTGFATPHPH</sequence>
<keyword evidence="3" id="KW-1185">Reference proteome</keyword>
<dbReference type="EMBL" id="JARJCM010000022">
    <property type="protein sequence ID" value="KAJ7040206.1"/>
    <property type="molecule type" value="Genomic_DNA"/>
</dbReference>
<protein>
    <submittedName>
        <fullName evidence="2">Uncharacterized protein</fullName>
    </submittedName>
</protein>
<dbReference type="Proteomes" id="UP001218188">
    <property type="component" value="Unassembled WGS sequence"/>
</dbReference>
<comment type="caution">
    <text evidence="2">The sequence shown here is derived from an EMBL/GenBank/DDBJ whole genome shotgun (WGS) entry which is preliminary data.</text>
</comment>
<name>A0AAD6X9V1_9AGAR</name>
<gene>
    <name evidence="2" type="ORF">C8F04DRAFT_1177980</name>
</gene>
<evidence type="ECO:0000313" key="3">
    <source>
        <dbReference type="Proteomes" id="UP001218188"/>
    </source>
</evidence>
<evidence type="ECO:0000256" key="1">
    <source>
        <dbReference type="SAM" id="MobiDB-lite"/>
    </source>
</evidence>
<reference evidence="2" key="1">
    <citation type="submission" date="2023-03" db="EMBL/GenBank/DDBJ databases">
        <title>Massive genome expansion in bonnet fungi (Mycena s.s.) driven by repeated elements and novel gene families across ecological guilds.</title>
        <authorList>
            <consortium name="Lawrence Berkeley National Laboratory"/>
            <person name="Harder C.B."/>
            <person name="Miyauchi S."/>
            <person name="Viragh M."/>
            <person name="Kuo A."/>
            <person name="Thoen E."/>
            <person name="Andreopoulos B."/>
            <person name="Lu D."/>
            <person name="Skrede I."/>
            <person name="Drula E."/>
            <person name="Henrissat B."/>
            <person name="Morin E."/>
            <person name="Kohler A."/>
            <person name="Barry K."/>
            <person name="LaButti K."/>
            <person name="Morin E."/>
            <person name="Salamov A."/>
            <person name="Lipzen A."/>
            <person name="Mereny Z."/>
            <person name="Hegedus B."/>
            <person name="Baldrian P."/>
            <person name="Stursova M."/>
            <person name="Weitz H."/>
            <person name="Taylor A."/>
            <person name="Grigoriev I.V."/>
            <person name="Nagy L.G."/>
            <person name="Martin F."/>
            <person name="Kauserud H."/>
        </authorList>
    </citation>
    <scope>NUCLEOTIDE SEQUENCE</scope>
    <source>
        <strain evidence="2">CBHHK200</strain>
    </source>
</reference>
<evidence type="ECO:0000313" key="2">
    <source>
        <dbReference type="EMBL" id="KAJ7040206.1"/>
    </source>
</evidence>
<proteinExistence type="predicted"/>
<feature type="compositionally biased region" description="Polar residues" evidence="1">
    <location>
        <begin position="149"/>
        <end position="167"/>
    </location>
</feature>